<name>B7J7E0_ACIF2</name>
<comment type="similarity">
    <text evidence="2">Belongs to the UPF0382 family.</text>
</comment>
<organism evidence="7 8">
    <name type="scientific">Acidithiobacillus ferrooxidans (strain ATCC 23270 / DSM 14882 / CIP 104768 / NCIMB 8455)</name>
    <name type="common">Ferrobacillus ferrooxidans (strain ATCC 23270)</name>
    <dbReference type="NCBI Taxonomy" id="243159"/>
    <lineage>
        <taxon>Bacteria</taxon>
        <taxon>Pseudomonadati</taxon>
        <taxon>Pseudomonadota</taxon>
        <taxon>Acidithiobacillia</taxon>
        <taxon>Acidithiobacillales</taxon>
        <taxon>Acidithiobacillaceae</taxon>
        <taxon>Acidithiobacillus</taxon>
    </lineage>
</organism>
<dbReference type="PANTHER" id="PTHR43461">
    <property type="entry name" value="TRANSMEMBRANE PROTEIN 256"/>
    <property type="match status" value="1"/>
</dbReference>
<keyword evidence="8" id="KW-1185">Reference proteome</keyword>
<dbReference type="InterPro" id="IPR006696">
    <property type="entry name" value="DUF423"/>
</dbReference>
<evidence type="ECO:0000256" key="6">
    <source>
        <dbReference type="SAM" id="Phobius"/>
    </source>
</evidence>
<dbReference type="EMBL" id="CP001219">
    <property type="protein sequence ID" value="ACK79540.1"/>
    <property type="molecule type" value="Genomic_DNA"/>
</dbReference>
<proteinExistence type="inferred from homology"/>
<accession>B7J7E0</accession>
<keyword evidence="3 6" id="KW-0812">Transmembrane</keyword>
<evidence type="ECO:0000256" key="2">
    <source>
        <dbReference type="ARBA" id="ARBA00009694"/>
    </source>
</evidence>
<evidence type="ECO:0000256" key="5">
    <source>
        <dbReference type="ARBA" id="ARBA00023136"/>
    </source>
</evidence>
<dbReference type="eggNOG" id="COG2363">
    <property type="taxonomic scope" value="Bacteria"/>
</dbReference>
<evidence type="ECO:0000256" key="1">
    <source>
        <dbReference type="ARBA" id="ARBA00004141"/>
    </source>
</evidence>
<keyword evidence="4 6" id="KW-1133">Transmembrane helix</keyword>
<dbReference type="Proteomes" id="UP000001362">
    <property type="component" value="Chromosome"/>
</dbReference>
<protein>
    <submittedName>
        <fullName evidence="7">Membrane protein, putative</fullName>
    </submittedName>
</protein>
<reference evidence="7 8" key="1">
    <citation type="journal article" date="2008" name="BMC Genomics">
        <title>Acidithiobacillus ferrooxidans metabolism: from genome sequence to industrial applications.</title>
        <authorList>
            <person name="Valdes J."/>
            <person name="Pedroso I."/>
            <person name="Quatrini R."/>
            <person name="Dodson R.J."/>
            <person name="Tettelin H."/>
            <person name="Blake R.II."/>
            <person name="Eisen J.A."/>
            <person name="Holmes D.S."/>
        </authorList>
    </citation>
    <scope>NUCLEOTIDE SEQUENCE [LARGE SCALE GENOMIC DNA]</scope>
    <source>
        <strain evidence="8">ATCC 23270 / DSM 14882 / CIP 104768 / NCIMB 8455</strain>
    </source>
</reference>
<evidence type="ECO:0000256" key="3">
    <source>
        <dbReference type="ARBA" id="ARBA00022692"/>
    </source>
</evidence>
<comment type="subcellular location">
    <subcellularLocation>
        <location evidence="1">Membrane</location>
        <topology evidence="1">Multi-pass membrane protein</topology>
    </subcellularLocation>
</comment>
<dbReference type="STRING" id="243159.AFE_0964"/>
<feature type="transmembrane region" description="Helical" evidence="6">
    <location>
        <begin position="148"/>
        <end position="172"/>
    </location>
</feature>
<evidence type="ECO:0000313" key="8">
    <source>
        <dbReference type="Proteomes" id="UP000001362"/>
    </source>
</evidence>
<keyword evidence="5 6" id="KW-0472">Membrane</keyword>
<dbReference type="HOGENOM" id="CLU_096548_3_0_6"/>
<dbReference type="AlphaFoldDB" id="B7J7E0"/>
<feature type="transmembrane region" description="Helical" evidence="6">
    <location>
        <begin position="92"/>
        <end position="112"/>
    </location>
</feature>
<dbReference type="GO" id="GO:0005886">
    <property type="term" value="C:plasma membrane"/>
    <property type="evidence" value="ECO:0007669"/>
    <property type="project" value="TreeGrafter"/>
</dbReference>
<dbReference type="PaxDb" id="243159-AFE_0964"/>
<gene>
    <name evidence="7" type="ordered locus">AFE_0964</name>
</gene>
<feature type="transmembrane region" description="Helical" evidence="6">
    <location>
        <begin position="52"/>
        <end position="72"/>
    </location>
</feature>
<sequence>MIPASIAQAYERWGRMGRICSRPSIWAINRDGIRGRNDMAGHSAGRKCGIQAGAYFAMLGALVMALAVIAGAAGDHLVAGRVGDRALHIYDIANRFQIYHGLGLLLIGVLIRQYGRRRLLCAAGLLMALGVLLFCGGLYLLVLTGYSFWAFFAPMGGTALIFSWLLLALGIWRASKTQGNGDADCNG</sequence>
<dbReference type="PANTHER" id="PTHR43461:SF1">
    <property type="entry name" value="TRANSMEMBRANE PROTEIN 256"/>
    <property type="match status" value="1"/>
</dbReference>
<evidence type="ECO:0000256" key="4">
    <source>
        <dbReference type="ARBA" id="ARBA00022989"/>
    </source>
</evidence>
<dbReference type="KEGG" id="afr:AFE_0964"/>
<dbReference type="Pfam" id="PF04241">
    <property type="entry name" value="DUF423"/>
    <property type="match status" value="1"/>
</dbReference>
<evidence type="ECO:0000313" key="7">
    <source>
        <dbReference type="EMBL" id="ACK79540.1"/>
    </source>
</evidence>
<feature type="transmembrane region" description="Helical" evidence="6">
    <location>
        <begin position="119"/>
        <end position="142"/>
    </location>
</feature>